<organism evidence="1 2">
    <name type="scientific">Actinokineospora cianjurensis</name>
    <dbReference type="NCBI Taxonomy" id="585224"/>
    <lineage>
        <taxon>Bacteria</taxon>
        <taxon>Bacillati</taxon>
        <taxon>Actinomycetota</taxon>
        <taxon>Actinomycetes</taxon>
        <taxon>Pseudonocardiales</taxon>
        <taxon>Pseudonocardiaceae</taxon>
        <taxon>Actinokineospora</taxon>
    </lineage>
</organism>
<evidence type="ECO:0000313" key="2">
    <source>
        <dbReference type="Proteomes" id="UP000282454"/>
    </source>
</evidence>
<dbReference type="AlphaFoldDB" id="A0A421AX88"/>
<keyword evidence="2" id="KW-1185">Reference proteome</keyword>
<reference evidence="1 2" key="1">
    <citation type="submission" date="2018-10" db="EMBL/GenBank/DDBJ databases">
        <title>Genomic Encyclopedia of Archaeal and Bacterial Type Strains, Phase II (KMG-II): from individual species to whole genera.</title>
        <authorList>
            <person name="Goeker M."/>
        </authorList>
    </citation>
    <scope>NUCLEOTIDE SEQUENCE [LARGE SCALE GENOMIC DNA]</scope>
    <source>
        <strain evidence="1 2">DSM 45657</strain>
    </source>
</reference>
<dbReference type="RefSeq" id="WP_121394307.1">
    <property type="nucleotide sequence ID" value="NZ_RCDD01000007.1"/>
</dbReference>
<name>A0A421AX88_9PSEU</name>
<sequence length="121" mass="13141">MDEARTPITEADAVSHYPELAHLVGVRDAGWVFRPLHDQHDQLMGLAGSRSVDQYTDAIYLFDRSHVIAARVQAEEYGGGCVWMRDGTDVAEVVTDLLGLPELGAPGAPSLVISQSLLWAP</sequence>
<evidence type="ECO:0000313" key="1">
    <source>
        <dbReference type="EMBL" id="RLK54453.1"/>
    </source>
</evidence>
<gene>
    <name evidence="1" type="ORF">CLV68_6005</name>
</gene>
<dbReference type="OrthoDB" id="3690981at2"/>
<comment type="caution">
    <text evidence="1">The sequence shown here is derived from an EMBL/GenBank/DDBJ whole genome shotgun (WGS) entry which is preliminary data.</text>
</comment>
<accession>A0A421AX88</accession>
<dbReference type="Proteomes" id="UP000282454">
    <property type="component" value="Unassembled WGS sequence"/>
</dbReference>
<dbReference type="EMBL" id="RCDD01000007">
    <property type="protein sequence ID" value="RLK54453.1"/>
    <property type="molecule type" value="Genomic_DNA"/>
</dbReference>
<proteinExistence type="predicted"/>
<protein>
    <submittedName>
        <fullName evidence="1">Uncharacterized protein</fullName>
    </submittedName>
</protein>